<accession>A0A6G9AI60</accession>
<dbReference type="RefSeq" id="WP_167205747.1">
    <property type="nucleotide sequence ID" value="NZ_CP050063.1"/>
</dbReference>
<feature type="region of interest" description="Disordered" evidence="1">
    <location>
        <begin position="95"/>
        <end position="123"/>
    </location>
</feature>
<name>A0A6G9AI60_9BACT</name>
<proteinExistence type="predicted"/>
<dbReference type="Proteomes" id="UP000501802">
    <property type="component" value="Chromosome"/>
</dbReference>
<dbReference type="EMBL" id="CP050063">
    <property type="protein sequence ID" value="QIP12009.1"/>
    <property type="molecule type" value="Genomic_DNA"/>
</dbReference>
<organism evidence="2 3">
    <name type="scientific">Spirosoma aureum</name>
    <dbReference type="NCBI Taxonomy" id="2692134"/>
    <lineage>
        <taxon>Bacteria</taxon>
        <taxon>Pseudomonadati</taxon>
        <taxon>Bacteroidota</taxon>
        <taxon>Cytophagia</taxon>
        <taxon>Cytophagales</taxon>
        <taxon>Cytophagaceae</taxon>
        <taxon>Spirosoma</taxon>
    </lineage>
</organism>
<protein>
    <submittedName>
        <fullName evidence="2">Uncharacterized protein</fullName>
    </submittedName>
</protein>
<reference evidence="2 3" key="1">
    <citation type="submission" date="2020-03" db="EMBL/GenBank/DDBJ databases">
        <authorList>
            <person name="Kim M.K."/>
        </authorList>
    </citation>
    <scope>NUCLEOTIDE SEQUENCE [LARGE SCALE GENOMIC DNA]</scope>
    <source>
        <strain evidence="2 3">BT328</strain>
    </source>
</reference>
<dbReference type="AlphaFoldDB" id="A0A6G9AI60"/>
<evidence type="ECO:0000313" key="2">
    <source>
        <dbReference type="EMBL" id="QIP12009.1"/>
    </source>
</evidence>
<gene>
    <name evidence="2" type="ORF">G8759_04865</name>
</gene>
<keyword evidence="3" id="KW-1185">Reference proteome</keyword>
<dbReference type="KEGG" id="spib:G8759_04865"/>
<evidence type="ECO:0000313" key="3">
    <source>
        <dbReference type="Proteomes" id="UP000501802"/>
    </source>
</evidence>
<evidence type="ECO:0000256" key="1">
    <source>
        <dbReference type="SAM" id="MobiDB-lite"/>
    </source>
</evidence>
<sequence>MLTRIKTIAQVGSREMASFRKNVNELGWAEEGTARLVDLAYQLKVLNGSKLALTKPLVLNDLDAVLVIISDRAQSVYAAGESVTNPVYTGICDDQSMNGISSDPGENGEPTDNDKPARVIGDI</sequence>